<comment type="caution">
    <text evidence="10">The sequence shown here is derived from an EMBL/GenBank/DDBJ whole genome shotgun (WGS) entry which is preliminary data.</text>
</comment>
<comment type="function">
    <text evidence="7">Catalyzes the tRNA-independent activation of glutamate in presence of ATP and the subsequent transfer of glutamate onto a tRNA(Asp). Glutamate is transferred on the 2-amino-5-(4,5-dihydroxy-2-cyclopenten-1-yl) moiety of the queuosine in the wobble position of the QUC anticodon.</text>
</comment>
<dbReference type="PRINTS" id="PR00987">
    <property type="entry name" value="TRNASYNTHGLU"/>
</dbReference>
<dbReference type="GO" id="GO:0008270">
    <property type="term" value="F:zinc ion binding"/>
    <property type="evidence" value="ECO:0007669"/>
    <property type="project" value="UniProtKB-UniRule"/>
</dbReference>
<feature type="binding site" evidence="7">
    <location>
        <position position="125"/>
    </location>
    <ligand>
        <name>Zn(2+)</name>
        <dbReference type="ChEBI" id="CHEBI:29105"/>
    </ligand>
</feature>
<evidence type="ECO:0000256" key="4">
    <source>
        <dbReference type="ARBA" id="ARBA00022833"/>
    </source>
</evidence>
<evidence type="ECO:0000256" key="3">
    <source>
        <dbReference type="ARBA" id="ARBA00022741"/>
    </source>
</evidence>
<keyword evidence="5 7" id="KW-0067">ATP-binding</keyword>
<dbReference type="GO" id="GO:0004818">
    <property type="term" value="F:glutamate-tRNA ligase activity"/>
    <property type="evidence" value="ECO:0007669"/>
    <property type="project" value="TreeGrafter"/>
</dbReference>
<sequence>MTAPVGRFAPTPSGRMHLGNVFAALIAWLSVKSRGGSLLLRMEDLDTQRTSPELGEVLRQDLQWLGLPWDAETPPQSQRTAAYERAFEKLQDLGLLYPCYCTRSQLHSVNAPHQSDGTYVYPGTCRGLSARERAAFDRKPAWRLLVPDREYRVADLCQGEYVQNLSTGCGDFVVRRADGVFVYQLAVTVDDGEFGVTQVVRGVDLLGSAPRQMYLQDLLGYAHPEYGHVPLLTAQDGRRLSKRDKDLDLGRLRLTHRPEALVGWLAWQAGLIPKQEAVSPRELAGEFSWEKLKKQEISVNLSDLLG</sequence>
<dbReference type="NCBIfam" id="NF004314">
    <property type="entry name" value="PRK05710.1-3"/>
    <property type="match status" value="1"/>
</dbReference>
<gene>
    <name evidence="7 10" type="primary">gluQ</name>
    <name evidence="10" type="ORF">IAB74_02705</name>
</gene>
<keyword evidence="4 7" id="KW-0862">Zinc</keyword>
<dbReference type="InterPro" id="IPR022380">
    <property type="entry name" value="Glu-Q_tRNA(Asp)_Synthase"/>
</dbReference>
<dbReference type="EC" id="6.1.1.-" evidence="7"/>
<evidence type="ECO:0000259" key="9">
    <source>
        <dbReference type="Pfam" id="PF00749"/>
    </source>
</evidence>
<evidence type="ECO:0000256" key="1">
    <source>
        <dbReference type="ARBA" id="ARBA00022598"/>
    </source>
</evidence>
<feature type="domain" description="Glutamyl/glutaminyl-tRNA synthetase class Ib catalytic" evidence="9">
    <location>
        <begin position="7"/>
        <end position="247"/>
    </location>
</feature>
<keyword evidence="2 7" id="KW-0479">Metal-binding</keyword>
<evidence type="ECO:0000313" key="11">
    <source>
        <dbReference type="Proteomes" id="UP000886796"/>
    </source>
</evidence>
<keyword evidence="1 7" id="KW-0436">Ligase</keyword>
<feature type="binding site" evidence="7">
    <location>
        <position position="121"/>
    </location>
    <ligand>
        <name>Zn(2+)</name>
        <dbReference type="ChEBI" id="CHEBI:29105"/>
    </ligand>
</feature>
<feature type="short sequence motif" description="'KMSKS' region" evidence="7">
    <location>
        <begin position="239"/>
        <end position="243"/>
    </location>
</feature>
<dbReference type="EMBL" id="DVFK01000037">
    <property type="protein sequence ID" value="HIQ67405.1"/>
    <property type="molecule type" value="Genomic_DNA"/>
</dbReference>
<dbReference type="GO" id="GO:0005524">
    <property type="term" value="F:ATP binding"/>
    <property type="evidence" value="ECO:0007669"/>
    <property type="project" value="UniProtKB-KW"/>
</dbReference>
<keyword evidence="3 7" id="KW-0547">Nucleotide-binding</keyword>
<dbReference type="InterPro" id="IPR014729">
    <property type="entry name" value="Rossmann-like_a/b/a_fold"/>
</dbReference>
<feature type="binding site" evidence="7">
    <location>
        <position position="201"/>
    </location>
    <ligand>
        <name>L-glutamate</name>
        <dbReference type="ChEBI" id="CHEBI:29985"/>
    </ligand>
</feature>
<feature type="binding site" evidence="7">
    <location>
        <position position="101"/>
    </location>
    <ligand>
        <name>Zn(2+)</name>
        <dbReference type="ChEBI" id="CHEBI:29105"/>
    </ligand>
</feature>
<dbReference type="GO" id="GO:0006400">
    <property type="term" value="P:tRNA modification"/>
    <property type="evidence" value="ECO:0007669"/>
    <property type="project" value="InterPro"/>
</dbReference>
<feature type="binding site" evidence="7">
    <location>
        <position position="242"/>
    </location>
    <ligand>
        <name>ATP</name>
        <dbReference type="ChEBI" id="CHEBI:30616"/>
    </ligand>
</feature>
<keyword evidence="6 7" id="KW-0030">Aminoacyl-tRNA synthetase</keyword>
<organism evidence="10 11">
    <name type="scientific">Candidatus Faecousia excrementigallinarum</name>
    <dbReference type="NCBI Taxonomy" id="2840806"/>
    <lineage>
        <taxon>Bacteria</taxon>
        <taxon>Bacillati</taxon>
        <taxon>Bacillota</taxon>
        <taxon>Clostridia</taxon>
        <taxon>Eubacteriales</taxon>
        <taxon>Oscillospiraceae</taxon>
        <taxon>Faecousia</taxon>
    </lineage>
</organism>
<dbReference type="PANTHER" id="PTHR43311:SF1">
    <property type="entry name" value="GLUTAMYL-Q TRNA(ASP) SYNTHETASE"/>
    <property type="match status" value="1"/>
</dbReference>
<feature type="binding site" evidence="7">
    <location>
        <position position="99"/>
    </location>
    <ligand>
        <name>Zn(2+)</name>
        <dbReference type="ChEBI" id="CHEBI:29105"/>
    </ligand>
</feature>
<dbReference type="PROSITE" id="PS00178">
    <property type="entry name" value="AA_TRNA_LIGASE_I"/>
    <property type="match status" value="1"/>
</dbReference>
<name>A0A9D0Z1U6_9FIRM</name>
<comment type="similarity">
    <text evidence="7">Belongs to the class-I aminoacyl-tRNA synthetase family. GluQ subfamily.</text>
</comment>
<dbReference type="Proteomes" id="UP000886796">
    <property type="component" value="Unassembled WGS sequence"/>
</dbReference>
<evidence type="ECO:0000256" key="2">
    <source>
        <dbReference type="ARBA" id="ARBA00022723"/>
    </source>
</evidence>
<feature type="binding site" evidence="7">
    <location>
        <begin position="7"/>
        <end position="11"/>
    </location>
    <ligand>
        <name>L-glutamate</name>
        <dbReference type="ChEBI" id="CHEBI:29985"/>
    </ligand>
</feature>
<dbReference type="InterPro" id="IPR049940">
    <property type="entry name" value="GluQ/Sye"/>
</dbReference>
<feature type="binding site" evidence="7">
    <location>
        <position position="43"/>
    </location>
    <ligand>
        <name>L-glutamate</name>
        <dbReference type="ChEBI" id="CHEBI:29985"/>
    </ligand>
</feature>
<dbReference type="Gene3D" id="3.40.50.620">
    <property type="entry name" value="HUPs"/>
    <property type="match status" value="1"/>
</dbReference>
<evidence type="ECO:0000256" key="5">
    <source>
        <dbReference type="ARBA" id="ARBA00022840"/>
    </source>
</evidence>
<dbReference type="SUPFAM" id="SSF52374">
    <property type="entry name" value="Nucleotidylyl transferase"/>
    <property type="match status" value="1"/>
</dbReference>
<feature type="binding site" evidence="7">
    <location>
        <position position="183"/>
    </location>
    <ligand>
        <name>L-glutamate</name>
        <dbReference type="ChEBI" id="CHEBI:29985"/>
    </ligand>
</feature>
<dbReference type="GO" id="GO:0005829">
    <property type="term" value="C:cytosol"/>
    <property type="evidence" value="ECO:0007669"/>
    <property type="project" value="TreeGrafter"/>
</dbReference>
<accession>A0A9D0Z1U6</accession>
<evidence type="ECO:0000256" key="6">
    <source>
        <dbReference type="ARBA" id="ARBA00023146"/>
    </source>
</evidence>
<reference evidence="10" key="1">
    <citation type="submission" date="2020-10" db="EMBL/GenBank/DDBJ databases">
        <authorList>
            <person name="Gilroy R."/>
        </authorList>
    </citation>
    <scope>NUCLEOTIDE SEQUENCE</scope>
    <source>
        <strain evidence="10">13361</strain>
    </source>
</reference>
<evidence type="ECO:0000313" key="10">
    <source>
        <dbReference type="EMBL" id="HIQ67405.1"/>
    </source>
</evidence>
<dbReference type="GO" id="GO:0006424">
    <property type="term" value="P:glutamyl-tRNA aminoacylation"/>
    <property type="evidence" value="ECO:0007669"/>
    <property type="project" value="InterPro"/>
</dbReference>
<proteinExistence type="inferred from homology"/>
<dbReference type="HAMAP" id="MF_01428">
    <property type="entry name" value="Glu_Q_tRNA_synth"/>
    <property type="match status" value="1"/>
</dbReference>
<dbReference type="NCBIfam" id="TIGR03838">
    <property type="entry name" value="queuosine_YadB"/>
    <property type="match status" value="1"/>
</dbReference>
<dbReference type="NCBIfam" id="NF004315">
    <property type="entry name" value="PRK05710.1-4"/>
    <property type="match status" value="1"/>
</dbReference>
<evidence type="ECO:0000256" key="7">
    <source>
        <dbReference type="HAMAP-Rule" id="MF_01428"/>
    </source>
</evidence>
<dbReference type="InterPro" id="IPR001412">
    <property type="entry name" value="aa-tRNA-synth_I_CS"/>
</dbReference>
<reference evidence="10" key="2">
    <citation type="journal article" date="2021" name="PeerJ">
        <title>Extensive microbial diversity within the chicken gut microbiome revealed by metagenomics and culture.</title>
        <authorList>
            <person name="Gilroy R."/>
            <person name="Ravi A."/>
            <person name="Getino M."/>
            <person name="Pursley I."/>
            <person name="Horton D.L."/>
            <person name="Alikhan N.F."/>
            <person name="Baker D."/>
            <person name="Gharbi K."/>
            <person name="Hall N."/>
            <person name="Watson M."/>
            <person name="Adriaenssens E.M."/>
            <person name="Foster-Nyarko E."/>
            <person name="Jarju S."/>
            <person name="Secka A."/>
            <person name="Antonio M."/>
            <person name="Oren A."/>
            <person name="Chaudhuri R.R."/>
            <person name="La Ragione R."/>
            <person name="Hildebrand F."/>
            <person name="Pallen M.J."/>
        </authorList>
    </citation>
    <scope>NUCLEOTIDE SEQUENCE</scope>
    <source>
        <strain evidence="10">13361</strain>
    </source>
</reference>
<protein>
    <recommendedName>
        <fullName evidence="7">Glutamyl-Q tRNA(Asp) synthetase</fullName>
        <shortName evidence="7">Glu-Q-RSs</shortName>
        <ecNumber evidence="7">6.1.1.-</ecNumber>
    </recommendedName>
</protein>
<dbReference type="Pfam" id="PF00749">
    <property type="entry name" value="tRNA-synt_1c"/>
    <property type="match status" value="1"/>
</dbReference>
<feature type="short sequence motif" description="'HIGH' region" evidence="7">
    <location>
        <begin position="10"/>
        <end position="20"/>
    </location>
</feature>
<dbReference type="AlphaFoldDB" id="A0A9D0Z1U6"/>
<dbReference type="PANTHER" id="PTHR43311">
    <property type="entry name" value="GLUTAMATE--TRNA LIGASE"/>
    <property type="match status" value="1"/>
</dbReference>
<comment type="cofactor">
    <cofactor evidence="7">
        <name>Zn(2+)</name>
        <dbReference type="ChEBI" id="CHEBI:29105"/>
    </cofactor>
    <text evidence="7">Binds 1 zinc ion per subunit.</text>
</comment>
<evidence type="ECO:0000256" key="8">
    <source>
        <dbReference type="RuleBase" id="RU363037"/>
    </source>
</evidence>
<keyword evidence="8" id="KW-0648">Protein biosynthesis</keyword>
<dbReference type="InterPro" id="IPR020058">
    <property type="entry name" value="Glu/Gln-tRNA-synth_Ib_cat-dom"/>
</dbReference>
<dbReference type="InterPro" id="IPR000924">
    <property type="entry name" value="Glu/Gln-tRNA-synth"/>
</dbReference>